<evidence type="ECO:0000256" key="18">
    <source>
        <dbReference type="ARBA" id="ARBA00049504"/>
    </source>
</evidence>
<comment type="subcellular location">
    <subcellularLocation>
        <location evidence="2 19">Cell membrane</location>
        <topology evidence="2 19">Multi-pass membrane protein</topology>
    </subcellularLocation>
</comment>
<evidence type="ECO:0000256" key="2">
    <source>
        <dbReference type="ARBA" id="ARBA00004651"/>
    </source>
</evidence>
<comment type="similarity">
    <text evidence="4 19">Belongs to the CobS family.</text>
</comment>
<keyword evidence="13 19" id="KW-0472">Membrane</keyword>
<keyword evidence="7 19" id="KW-1003">Cell membrane</keyword>
<gene>
    <name evidence="19" type="primary">cobS</name>
    <name evidence="20" type="ORF">RAJCM14343_3254</name>
</gene>
<feature type="transmembrane region" description="Helical" evidence="19">
    <location>
        <begin position="206"/>
        <end position="224"/>
    </location>
</feature>
<evidence type="ECO:0000256" key="1">
    <source>
        <dbReference type="ARBA" id="ARBA00001946"/>
    </source>
</evidence>
<evidence type="ECO:0000256" key="5">
    <source>
        <dbReference type="ARBA" id="ARBA00013200"/>
    </source>
</evidence>
<evidence type="ECO:0000256" key="8">
    <source>
        <dbReference type="ARBA" id="ARBA00022573"/>
    </source>
</evidence>
<comment type="catalytic activity">
    <reaction evidence="18 19">
        <text>alpha-ribazole 5'-phosphate + adenosylcob(III)inamide-GDP = adenosylcob(III)alamin 5'-phosphate + GMP + H(+)</text>
        <dbReference type="Rhea" id="RHEA:23560"/>
        <dbReference type="ChEBI" id="CHEBI:15378"/>
        <dbReference type="ChEBI" id="CHEBI:57918"/>
        <dbReference type="ChEBI" id="CHEBI:58115"/>
        <dbReference type="ChEBI" id="CHEBI:60487"/>
        <dbReference type="ChEBI" id="CHEBI:60493"/>
        <dbReference type="EC" id="2.7.8.26"/>
    </reaction>
</comment>
<evidence type="ECO:0000256" key="14">
    <source>
        <dbReference type="ARBA" id="ARBA00025228"/>
    </source>
</evidence>
<evidence type="ECO:0000313" key="20">
    <source>
        <dbReference type="EMBL" id="GES37994.1"/>
    </source>
</evidence>
<evidence type="ECO:0000256" key="17">
    <source>
        <dbReference type="ARBA" id="ARBA00048623"/>
    </source>
</evidence>
<dbReference type="InterPro" id="IPR003805">
    <property type="entry name" value="CobS"/>
</dbReference>
<dbReference type="Pfam" id="PF02654">
    <property type="entry name" value="CobS"/>
    <property type="match status" value="1"/>
</dbReference>
<evidence type="ECO:0000313" key="21">
    <source>
        <dbReference type="Proteomes" id="UP000325466"/>
    </source>
</evidence>
<sequence length="259" mass="25119">MRGIALQRLMRGIALALSWLTVLPVQGPGRIDRGAGGAAIAAAPVAGLVLGLGTAGVLWAAVAAGCTPLLAGLIGVGFLGLATRGMHLDGLCDTADGLGCYGPPERAREVMKSGGAGPFGVATLVVVLGAQAASFGALADARSWPAVILAVTAGRVAVVLACRRGVAAAPGSGFGALVAGTQPLGVGALWAGVALVAAAWCVPGSWWAGPVTVAVALGAALLLVRHCVRRFGGLNGDALGAGLETTVTIVAAALSAAVA</sequence>
<keyword evidence="12 19" id="KW-1133">Transmembrane helix</keyword>
<evidence type="ECO:0000256" key="7">
    <source>
        <dbReference type="ARBA" id="ARBA00022475"/>
    </source>
</evidence>
<comment type="pathway">
    <text evidence="3 19">Cofactor biosynthesis; adenosylcobalamin biosynthesis; adenosylcobalamin from cob(II)yrinate a,c-diamide: step 7/7.</text>
</comment>
<feature type="transmembrane region" description="Helical" evidence="19">
    <location>
        <begin position="57"/>
        <end position="81"/>
    </location>
</feature>
<comment type="cofactor">
    <cofactor evidence="1 19">
        <name>Mg(2+)</name>
        <dbReference type="ChEBI" id="CHEBI:18420"/>
    </cofactor>
</comment>
<keyword evidence="9 19" id="KW-0808">Transferase</keyword>
<evidence type="ECO:0000256" key="4">
    <source>
        <dbReference type="ARBA" id="ARBA00010561"/>
    </source>
</evidence>
<proteinExistence type="inferred from homology"/>
<feature type="transmembrane region" description="Helical" evidence="19">
    <location>
        <begin position="174"/>
        <end position="200"/>
    </location>
</feature>
<accession>A0ABQ0YNG5</accession>
<comment type="catalytic activity">
    <reaction evidence="17 19">
        <text>alpha-ribazole + adenosylcob(III)inamide-GDP = adenosylcob(III)alamin + GMP + H(+)</text>
        <dbReference type="Rhea" id="RHEA:16049"/>
        <dbReference type="ChEBI" id="CHEBI:10329"/>
        <dbReference type="ChEBI" id="CHEBI:15378"/>
        <dbReference type="ChEBI" id="CHEBI:18408"/>
        <dbReference type="ChEBI" id="CHEBI:58115"/>
        <dbReference type="ChEBI" id="CHEBI:60487"/>
        <dbReference type="EC" id="2.7.8.26"/>
    </reaction>
</comment>
<evidence type="ECO:0000256" key="19">
    <source>
        <dbReference type="HAMAP-Rule" id="MF_00719"/>
    </source>
</evidence>
<dbReference type="PANTHER" id="PTHR34148">
    <property type="entry name" value="ADENOSYLCOBINAMIDE-GDP RIBAZOLETRANSFERASE"/>
    <property type="match status" value="1"/>
</dbReference>
<dbReference type="GO" id="GO:0051073">
    <property type="term" value="F:adenosylcobinamide-GDP ribazoletransferase activity"/>
    <property type="evidence" value="ECO:0007669"/>
    <property type="project" value="UniProtKB-EC"/>
</dbReference>
<evidence type="ECO:0000256" key="12">
    <source>
        <dbReference type="ARBA" id="ARBA00022989"/>
    </source>
</evidence>
<dbReference type="EMBL" id="BLAH01000089">
    <property type="protein sequence ID" value="GES37994.1"/>
    <property type="molecule type" value="Genomic_DNA"/>
</dbReference>
<evidence type="ECO:0000256" key="10">
    <source>
        <dbReference type="ARBA" id="ARBA00022692"/>
    </source>
</evidence>
<reference evidence="20 21" key="1">
    <citation type="journal article" date="2018" name="Biodegradation">
        <title>1,4-Dioxane degradation characteristics of Rhodococcus aetherivorans JCM 14343.</title>
        <authorList>
            <person name="Inoue D."/>
            <person name="Tsunoda T."/>
            <person name="Yamamoto N."/>
            <person name="Ike M."/>
            <person name="Sei K."/>
        </authorList>
    </citation>
    <scope>NUCLEOTIDE SEQUENCE [LARGE SCALE GENOMIC DNA]</scope>
    <source>
        <strain evidence="20 21">JCM 14343</strain>
    </source>
</reference>
<feature type="transmembrane region" description="Helical" evidence="19">
    <location>
        <begin position="116"/>
        <end position="138"/>
    </location>
</feature>
<evidence type="ECO:0000256" key="13">
    <source>
        <dbReference type="ARBA" id="ARBA00023136"/>
    </source>
</evidence>
<evidence type="ECO:0000256" key="9">
    <source>
        <dbReference type="ARBA" id="ARBA00022679"/>
    </source>
</evidence>
<name>A0ABQ0YNG5_9NOCA</name>
<keyword evidence="10 19" id="KW-0812">Transmembrane</keyword>
<dbReference type="EC" id="2.7.8.26" evidence="5 19"/>
<comment type="caution">
    <text evidence="20">The sequence shown here is derived from an EMBL/GenBank/DDBJ whole genome shotgun (WGS) entry which is preliminary data.</text>
</comment>
<dbReference type="PANTHER" id="PTHR34148:SF1">
    <property type="entry name" value="ADENOSYLCOBINAMIDE-GDP RIBAZOLETRANSFERASE"/>
    <property type="match status" value="1"/>
</dbReference>
<evidence type="ECO:0000256" key="11">
    <source>
        <dbReference type="ARBA" id="ARBA00022842"/>
    </source>
</evidence>
<organism evidence="20 21">
    <name type="scientific">Rhodococcus aetherivorans</name>
    <dbReference type="NCBI Taxonomy" id="191292"/>
    <lineage>
        <taxon>Bacteria</taxon>
        <taxon>Bacillati</taxon>
        <taxon>Actinomycetota</taxon>
        <taxon>Actinomycetes</taxon>
        <taxon>Mycobacteriales</taxon>
        <taxon>Nocardiaceae</taxon>
        <taxon>Rhodococcus</taxon>
    </lineage>
</organism>
<protein>
    <recommendedName>
        <fullName evidence="6 19">Adenosylcobinamide-GDP ribazoletransferase</fullName>
        <ecNumber evidence="5 19">2.7.8.26</ecNumber>
    </recommendedName>
    <alternativeName>
        <fullName evidence="16 19">Cobalamin synthase</fullName>
    </alternativeName>
    <alternativeName>
        <fullName evidence="15 19">Cobalamin-5'-phosphate synthase</fullName>
    </alternativeName>
</protein>
<comment type="function">
    <text evidence="14 19">Joins adenosylcobinamide-GDP and alpha-ribazole to generate adenosylcobalamin (Ado-cobalamin). Also synthesizes adenosylcobalamin 5'-phosphate from adenosylcobinamide-GDP and alpha-ribazole 5'-phosphate.</text>
</comment>
<feature type="transmembrane region" description="Helical" evidence="19">
    <location>
        <begin position="144"/>
        <end position="162"/>
    </location>
</feature>
<dbReference type="Proteomes" id="UP000325466">
    <property type="component" value="Unassembled WGS sequence"/>
</dbReference>
<keyword evidence="21" id="KW-1185">Reference proteome</keyword>
<dbReference type="NCBIfam" id="NF001279">
    <property type="entry name" value="PRK00235.2-1"/>
    <property type="match status" value="1"/>
</dbReference>
<evidence type="ECO:0000256" key="15">
    <source>
        <dbReference type="ARBA" id="ARBA00032605"/>
    </source>
</evidence>
<evidence type="ECO:0000256" key="6">
    <source>
        <dbReference type="ARBA" id="ARBA00015850"/>
    </source>
</evidence>
<dbReference type="HAMAP" id="MF_00719">
    <property type="entry name" value="CobS"/>
    <property type="match status" value="1"/>
</dbReference>
<evidence type="ECO:0000256" key="3">
    <source>
        <dbReference type="ARBA" id="ARBA00004663"/>
    </source>
</evidence>
<keyword evidence="8 19" id="KW-0169">Cobalamin biosynthesis</keyword>
<keyword evidence="11 19" id="KW-0460">Magnesium</keyword>
<evidence type="ECO:0000256" key="16">
    <source>
        <dbReference type="ARBA" id="ARBA00032853"/>
    </source>
</evidence>